<dbReference type="EMBL" id="HBUF01019226">
    <property type="protein sequence ID" value="CAG6610704.1"/>
    <property type="molecule type" value="Transcribed_RNA"/>
</dbReference>
<dbReference type="EMBL" id="HBUF01019228">
    <property type="protein sequence ID" value="CAG6610706.1"/>
    <property type="molecule type" value="Transcribed_RNA"/>
</dbReference>
<sequence length="113" mass="13535">MMLRRIIEDTGPDQNCESYDVEKDYDFNIHSATVGHSETFSCLFIVEWDSESYEFIIHRKRGYNCLVQREGHCVCDGERRERERGGRGREGREEREEREKEGERLRTGEREKE</sequence>
<accession>A0A8D8PQU7</accession>
<reference evidence="2" key="1">
    <citation type="submission" date="2021-05" db="EMBL/GenBank/DDBJ databases">
        <authorList>
            <person name="Alioto T."/>
            <person name="Alioto T."/>
            <person name="Gomez Garrido J."/>
        </authorList>
    </citation>
    <scope>NUCLEOTIDE SEQUENCE</scope>
</reference>
<dbReference type="EMBL" id="HBUF01019227">
    <property type="protein sequence ID" value="CAG6610705.1"/>
    <property type="molecule type" value="Transcribed_RNA"/>
</dbReference>
<evidence type="ECO:0000256" key="1">
    <source>
        <dbReference type="SAM" id="MobiDB-lite"/>
    </source>
</evidence>
<evidence type="ECO:0000313" key="2">
    <source>
        <dbReference type="EMBL" id="CAG6610704.1"/>
    </source>
</evidence>
<feature type="region of interest" description="Disordered" evidence="1">
    <location>
        <begin position="78"/>
        <end position="113"/>
    </location>
</feature>
<proteinExistence type="predicted"/>
<organism evidence="2">
    <name type="scientific">Cacopsylla melanoneura</name>
    <dbReference type="NCBI Taxonomy" id="428564"/>
    <lineage>
        <taxon>Eukaryota</taxon>
        <taxon>Metazoa</taxon>
        <taxon>Ecdysozoa</taxon>
        <taxon>Arthropoda</taxon>
        <taxon>Hexapoda</taxon>
        <taxon>Insecta</taxon>
        <taxon>Pterygota</taxon>
        <taxon>Neoptera</taxon>
        <taxon>Paraneoptera</taxon>
        <taxon>Hemiptera</taxon>
        <taxon>Sternorrhyncha</taxon>
        <taxon>Psylloidea</taxon>
        <taxon>Psyllidae</taxon>
        <taxon>Psyllinae</taxon>
        <taxon>Cacopsylla</taxon>
    </lineage>
</organism>
<dbReference type="AlphaFoldDB" id="A0A8D8PQU7"/>
<name>A0A8D8PQU7_9HEMI</name>
<protein>
    <submittedName>
        <fullName evidence="2">Uncharacterized protein</fullName>
    </submittedName>
</protein>